<dbReference type="InterPro" id="IPR003029">
    <property type="entry name" value="S1_domain"/>
</dbReference>
<feature type="domain" description="S1 motif" evidence="8">
    <location>
        <begin position="140"/>
        <end position="204"/>
    </location>
</feature>
<dbReference type="PROSITE" id="PS50126">
    <property type="entry name" value="S1"/>
    <property type="match status" value="1"/>
</dbReference>
<dbReference type="Gene3D" id="3.30.300.20">
    <property type="match status" value="2"/>
</dbReference>
<dbReference type="GO" id="GO:0006353">
    <property type="term" value="P:DNA-templated transcription termination"/>
    <property type="evidence" value="ECO:0007669"/>
    <property type="project" value="UniProtKB-UniRule"/>
</dbReference>
<evidence type="ECO:0000313" key="10">
    <source>
        <dbReference type="Proteomes" id="UP000236000"/>
    </source>
</evidence>
<dbReference type="PANTHER" id="PTHR22648:SF0">
    <property type="entry name" value="TRANSCRIPTION TERMINATION_ANTITERMINATION PROTEIN NUSA"/>
    <property type="match status" value="1"/>
</dbReference>
<keyword evidence="4 7" id="KW-0694">RNA-binding</keyword>
<evidence type="ECO:0000256" key="5">
    <source>
        <dbReference type="ARBA" id="ARBA00023015"/>
    </source>
</evidence>
<dbReference type="SUPFAM" id="SSF54814">
    <property type="entry name" value="Prokaryotic type KH domain (KH-domain type II)"/>
    <property type="match status" value="2"/>
</dbReference>
<proteinExistence type="inferred from homology"/>
<evidence type="ECO:0000256" key="7">
    <source>
        <dbReference type="HAMAP-Rule" id="MF_00945"/>
    </source>
</evidence>
<dbReference type="InterPro" id="IPR025249">
    <property type="entry name" value="TF_NusA_KH_1st"/>
</dbReference>
<dbReference type="InterPro" id="IPR058582">
    <property type="entry name" value="KH_NusA_2nd"/>
</dbReference>
<dbReference type="CDD" id="cd02134">
    <property type="entry name" value="KH-II_NusA_rpt1"/>
    <property type="match status" value="1"/>
</dbReference>
<dbReference type="InterPro" id="IPR010213">
    <property type="entry name" value="TF_NusA"/>
</dbReference>
<dbReference type="EMBL" id="PJKA01000013">
    <property type="protein sequence ID" value="PNC16944.1"/>
    <property type="molecule type" value="Genomic_DNA"/>
</dbReference>
<dbReference type="OrthoDB" id="9807233at2"/>
<dbReference type="PANTHER" id="PTHR22648">
    <property type="entry name" value="TRANSCRIPTION TERMINATION FACTOR NUSA"/>
    <property type="match status" value="1"/>
</dbReference>
<keyword evidence="3 7" id="KW-0889">Transcription antitermination</keyword>
<dbReference type="Pfam" id="PF00575">
    <property type="entry name" value="S1"/>
    <property type="match status" value="1"/>
</dbReference>
<dbReference type="HAMAP" id="MF_00945_B">
    <property type="entry name" value="NusA_B"/>
    <property type="match status" value="1"/>
</dbReference>
<keyword evidence="5 7" id="KW-0805">Transcription regulation</keyword>
<dbReference type="SUPFAM" id="SSF50249">
    <property type="entry name" value="Nucleic acid-binding proteins"/>
    <property type="match status" value="1"/>
</dbReference>
<protein>
    <recommendedName>
        <fullName evidence="7">Transcription termination/antitermination protein NusA</fullName>
    </recommendedName>
</protein>
<gene>
    <name evidence="7" type="primary">nusA</name>
    <name evidence="9" type="ORF">CXU22_09830</name>
</gene>
<comment type="subunit">
    <text evidence="7">Monomer. Binds directly to the core enzyme of the DNA-dependent RNA polymerase and to nascent RNA.</text>
</comment>
<evidence type="ECO:0000256" key="1">
    <source>
        <dbReference type="ARBA" id="ARBA00022472"/>
    </source>
</evidence>
<comment type="similarity">
    <text evidence="7">Belongs to the NusA family.</text>
</comment>
<dbReference type="CDD" id="cd04455">
    <property type="entry name" value="S1_NusA"/>
    <property type="match status" value="1"/>
</dbReference>
<organism evidence="9 10">
    <name type="scientific">Akkermansia muciniphila</name>
    <dbReference type="NCBI Taxonomy" id="239935"/>
    <lineage>
        <taxon>Bacteria</taxon>
        <taxon>Pseudomonadati</taxon>
        <taxon>Verrucomicrobiota</taxon>
        <taxon>Verrucomicrobiia</taxon>
        <taxon>Verrucomicrobiales</taxon>
        <taxon>Akkermansiaceae</taxon>
        <taxon>Akkermansia</taxon>
    </lineage>
</organism>
<keyword evidence="2 7" id="KW-0963">Cytoplasm</keyword>
<dbReference type="GO" id="GO:0003723">
    <property type="term" value="F:RNA binding"/>
    <property type="evidence" value="ECO:0007669"/>
    <property type="project" value="UniProtKB-UniRule"/>
</dbReference>
<reference evidence="9 10" key="1">
    <citation type="journal article" date="2017" name="BMC Genomics">
        <title>Genome sequencing of 39 Akkermansia muciniphila isolates reveals its population structure, genomic and functional diverisity, and global distribution in mammalian gut microbiotas.</title>
        <authorList>
            <person name="Guo X."/>
            <person name="Li S."/>
            <person name="Zhang J."/>
            <person name="Wu F."/>
            <person name="Li X."/>
            <person name="Wu D."/>
            <person name="Zhang M."/>
            <person name="Ou Z."/>
            <person name="Jie Z."/>
            <person name="Yan Q."/>
            <person name="Li P."/>
            <person name="Yi J."/>
            <person name="Peng Y."/>
        </authorList>
    </citation>
    <scope>NUCLEOTIDE SEQUENCE [LARGE SCALE GENOMIC DNA]</scope>
    <source>
        <strain evidence="9 10">GP24</strain>
    </source>
</reference>
<dbReference type="InterPro" id="IPR015946">
    <property type="entry name" value="KH_dom-like_a/b"/>
</dbReference>
<dbReference type="GO" id="GO:0003700">
    <property type="term" value="F:DNA-binding transcription factor activity"/>
    <property type="evidence" value="ECO:0007669"/>
    <property type="project" value="InterPro"/>
</dbReference>
<dbReference type="AlphaFoldDB" id="A0A2N8HAQ7"/>
<evidence type="ECO:0000256" key="3">
    <source>
        <dbReference type="ARBA" id="ARBA00022814"/>
    </source>
</evidence>
<keyword evidence="1 7" id="KW-0806">Transcription termination</keyword>
<evidence type="ECO:0000256" key="6">
    <source>
        <dbReference type="ARBA" id="ARBA00023163"/>
    </source>
</evidence>
<sequence>MTNDIKALIDYYEREKGLSREKILLALESAFLSAYRKMVPGSGSINYLRAEINVDKGKVRIFADLEVVPDEEYSDKFNQIPLSLAVKLDQNAVLHDLLPTNITPKGFGRIAVQTARQTMLQKLLDAEKEMLYDEFKDRAGDLVTGTIRRFEKGDIFVDLGKFEGVMTSRERVPNEDYSVGDRMRFYVVEVRTEARGPEVILSRSHPNLVRRLFESEVVEIGDQTVEIHGIAREAGYRTKVAVISHDDKVDPVGACVGMRGARVKNIVRELNNEKVDILEWTEDPVVFVREALSPVEPREITVDEEAKKIFVIVQDDKDLSKAIGRRGQNARLTSRLMNWDVQVRVFDVQEEEKRQNQAAAEEVMRQCQAAAKTLSEQLEIPEETAMGLVTMGGTDLTALTGFEASDIAESMGIPAEEAAQILDKARDLISQ</sequence>
<dbReference type="Proteomes" id="UP000236000">
    <property type="component" value="Unassembled WGS sequence"/>
</dbReference>
<dbReference type="InterPro" id="IPR012340">
    <property type="entry name" value="NA-bd_OB-fold"/>
</dbReference>
<dbReference type="SMART" id="SM00316">
    <property type="entry name" value="S1"/>
    <property type="match status" value="1"/>
</dbReference>
<dbReference type="NCBIfam" id="TIGR01953">
    <property type="entry name" value="NusA"/>
    <property type="match status" value="1"/>
</dbReference>
<dbReference type="SUPFAM" id="SSF69705">
    <property type="entry name" value="Transcription factor NusA, N-terminal domain"/>
    <property type="match status" value="1"/>
</dbReference>
<dbReference type="InterPro" id="IPR009019">
    <property type="entry name" value="KH_sf_prok-type"/>
</dbReference>
<dbReference type="CDD" id="cd22529">
    <property type="entry name" value="KH-II_NusA_rpt2"/>
    <property type="match status" value="1"/>
</dbReference>
<name>A0A2N8HAQ7_9BACT</name>
<dbReference type="Gene3D" id="2.40.50.140">
    <property type="entry name" value="Nucleic acid-binding proteins"/>
    <property type="match status" value="1"/>
</dbReference>
<dbReference type="Pfam" id="PF13184">
    <property type="entry name" value="KH_NusA_1st"/>
    <property type="match status" value="1"/>
</dbReference>
<comment type="caution">
    <text evidence="9">The sequence shown here is derived from an EMBL/GenBank/DDBJ whole genome shotgun (WGS) entry which is preliminary data.</text>
</comment>
<evidence type="ECO:0000256" key="4">
    <source>
        <dbReference type="ARBA" id="ARBA00022884"/>
    </source>
</evidence>
<dbReference type="Pfam" id="PF26594">
    <property type="entry name" value="KH_NusA_2nd"/>
    <property type="match status" value="1"/>
</dbReference>
<dbReference type="InterPro" id="IPR030842">
    <property type="entry name" value="TF_NusA_bacterial"/>
</dbReference>
<evidence type="ECO:0000259" key="8">
    <source>
        <dbReference type="PROSITE" id="PS50126"/>
    </source>
</evidence>
<dbReference type="InterPro" id="IPR013735">
    <property type="entry name" value="TF_NusA_N"/>
</dbReference>
<dbReference type="Gene3D" id="3.30.1480.10">
    <property type="entry name" value="NusA, N-terminal domain"/>
    <property type="match status" value="1"/>
</dbReference>
<evidence type="ECO:0000313" key="9">
    <source>
        <dbReference type="EMBL" id="PNC16944.1"/>
    </source>
</evidence>
<dbReference type="Pfam" id="PF08529">
    <property type="entry name" value="NusA_N"/>
    <property type="match status" value="1"/>
</dbReference>
<comment type="subcellular location">
    <subcellularLocation>
        <location evidence="7">Cytoplasm</location>
    </subcellularLocation>
</comment>
<dbReference type="FunFam" id="3.30.300.20:FF:000002">
    <property type="entry name" value="Transcription termination/antitermination protein NusA"/>
    <property type="match status" value="1"/>
</dbReference>
<dbReference type="GO" id="GO:0031564">
    <property type="term" value="P:transcription antitermination"/>
    <property type="evidence" value="ECO:0007669"/>
    <property type="project" value="UniProtKB-UniRule"/>
</dbReference>
<evidence type="ECO:0000256" key="2">
    <source>
        <dbReference type="ARBA" id="ARBA00022490"/>
    </source>
</evidence>
<dbReference type="GO" id="GO:0005829">
    <property type="term" value="C:cytosol"/>
    <property type="evidence" value="ECO:0007669"/>
    <property type="project" value="TreeGrafter"/>
</dbReference>
<keyword evidence="6 7" id="KW-0804">Transcription</keyword>
<dbReference type="InterPro" id="IPR036555">
    <property type="entry name" value="NusA_N_sf"/>
</dbReference>
<dbReference type="RefSeq" id="WP_102715022.1">
    <property type="nucleotide sequence ID" value="NZ_CABMLK010000002.1"/>
</dbReference>
<accession>A0A2N8HAQ7</accession>
<comment type="function">
    <text evidence="7">Participates in both transcription termination and antitermination.</text>
</comment>